<reference evidence="1 2" key="1">
    <citation type="submission" date="2015-09" db="EMBL/GenBank/DDBJ databases">
        <title>Sorangium comparison.</title>
        <authorList>
            <person name="Zaburannyi N."/>
            <person name="Bunk B."/>
            <person name="Overmann J."/>
            <person name="Mueller R."/>
        </authorList>
    </citation>
    <scope>NUCLEOTIDE SEQUENCE [LARGE SCALE GENOMIC DNA]</scope>
    <source>
        <strain evidence="1 2">So ce836</strain>
    </source>
</reference>
<accession>A0A4P2QIL6</accession>
<dbReference type="AlphaFoldDB" id="A0A4P2QIL6"/>
<gene>
    <name evidence="1" type="ORF">SOCE836_019400</name>
</gene>
<evidence type="ECO:0000313" key="2">
    <source>
        <dbReference type="Proteomes" id="UP000295497"/>
    </source>
</evidence>
<dbReference type="Proteomes" id="UP000295497">
    <property type="component" value="Chromosome"/>
</dbReference>
<dbReference type="EMBL" id="CP012672">
    <property type="protein sequence ID" value="AUX29847.1"/>
    <property type="molecule type" value="Genomic_DNA"/>
</dbReference>
<name>A0A4P2QIL6_SORCE</name>
<dbReference type="RefSeq" id="WP_257792772.1">
    <property type="nucleotide sequence ID" value="NZ_CP012672.1"/>
</dbReference>
<evidence type="ECO:0000313" key="1">
    <source>
        <dbReference type="EMBL" id="AUX29847.1"/>
    </source>
</evidence>
<sequence>MNTDNSGFDFEMITLDDPTELEVREVSLHCFCCGCGYVDDE</sequence>
<proteinExistence type="predicted"/>
<protein>
    <submittedName>
        <fullName evidence="1">Uncharacterized protein</fullName>
    </submittedName>
</protein>
<organism evidence="1 2">
    <name type="scientific">Sorangium cellulosum</name>
    <name type="common">Polyangium cellulosum</name>
    <dbReference type="NCBI Taxonomy" id="56"/>
    <lineage>
        <taxon>Bacteria</taxon>
        <taxon>Pseudomonadati</taxon>
        <taxon>Myxococcota</taxon>
        <taxon>Polyangia</taxon>
        <taxon>Polyangiales</taxon>
        <taxon>Polyangiaceae</taxon>
        <taxon>Sorangium</taxon>
    </lineage>
</organism>